<gene>
    <name evidence="7" type="ORF">FSARC_12286</name>
</gene>
<dbReference type="InterPro" id="IPR007568">
    <property type="entry name" value="RTA1"/>
</dbReference>
<comment type="caution">
    <text evidence="7">The sequence shown here is derived from an EMBL/GenBank/DDBJ whole genome shotgun (WGS) entry which is preliminary data.</text>
</comment>
<evidence type="ECO:0000256" key="3">
    <source>
        <dbReference type="ARBA" id="ARBA00022989"/>
    </source>
</evidence>
<feature type="transmembrane region" description="Helical" evidence="6">
    <location>
        <begin position="64"/>
        <end position="84"/>
    </location>
</feature>
<evidence type="ECO:0000313" key="7">
    <source>
        <dbReference type="EMBL" id="KAF4953930.1"/>
    </source>
</evidence>
<feature type="transmembrane region" description="Helical" evidence="6">
    <location>
        <begin position="242"/>
        <end position="262"/>
    </location>
</feature>
<dbReference type="AlphaFoldDB" id="A0A8H4WXT3"/>
<keyword evidence="3 6" id="KW-1133">Transmembrane helix</keyword>
<dbReference type="Proteomes" id="UP000622797">
    <property type="component" value="Unassembled WGS sequence"/>
</dbReference>
<proteinExistence type="predicted"/>
<dbReference type="PANTHER" id="PTHR31465:SF8">
    <property type="entry name" value="DOMAIN PROTEIN, PUTATIVE (AFU_ORTHOLOGUE AFUA_6G14140)-RELATED"/>
    <property type="match status" value="1"/>
</dbReference>
<evidence type="ECO:0000313" key="8">
    <source>
        <dbReference type="Proteomes" id="UP000622797"/>
    </source>
</evidence>
<keyword evidence="4 6" id="KW-0472">Membrane</keyword>
<name>A0A8H4WXT3_9HYPO</name>
<evidence type="ECO:0000256" key="5">
    <source>
        <dbReference type="ARBA" id="ARBA00023242"/>
    </source>
</evidence>
<dbReference type="Pfam" id="PF04479">
    <property type="entry name" value="RTA1"/>
    <property type="match status" value="1"/>
</dbReference>
<dbReference type="PANTHER" id="PTHR31465">
    <property type="entry name" value="PROTEIN RTA1-RELATED"/>
    <property type="match status" value="1"/>
</dbReference>
<feature type="transmembrane region" description="Helical" evidence="6">
    <location>
        <begin position="104"/>
        <end position="127"/>
    </location>
</feature>
<evidence type="ECO:0000256" key="1">
    <source>
        <dbReference type="ARBA" id="ARBA00004141"/>
    </source>
</evidence>
<dbReference type="GO" id="GO:0000324">
    <property type="term" value="C:fungal-type vacuole"/>
    <property type="evidence" value="ECO:0007669"/>
    <property type="project" value="TreeGrafter"/>
</dbReference>
<reference evidence="7" key="1">
    <citation type="journal article" date="2020" name="BMC Genomics">
        <title>Correction to: Identification and distribution of gene clusters required for synthesis of sphingolipid metabolism inhibitors in diverse species of the filamentous fungus Fusarium.</title>
        <authorList>
            <person name="Kim H.S."/>
            <person name="Lohmar J.M."/>
            <person name="Busman M."/>
            <person name="Brown D.W."/>
            <person name="Naumann T.A."/>
            <person name="Divon H.H."/>
            <person name="Lysoe E."/>
            <person name="Uhlig S."/>
            <person name="Proctor R.H."/>
        </authorList>
    </citation>
    <scope>NUCLEOTIDE SEQUENCE</scope>
    <source>
        <strain evidence="7">NRRL 20472</strain>
    </source>
</reference>
<dbReference type="GO" id="GO:0005886">
    <property type="term" value="C:plasma membrane"/>
    <property type="evidence" value="ECO:0007669"/>
    <property type="project" value="TreeGrafter"/>
</dbReference>
<keyword evidence="8" id="KW-1185">Reference proteome</keyword>
<evidence type="ECO:0000256" key="4">
    <source>
        <dbReference type="ARBA" id="ARBA00023136"/>
    </source>
</evidence>
<organism evidence="7 8">
    <name type="scientific">Fusarium sarcochroum</name>
    <dbReference type="NCBI Taxonomy" id="1208366"/>
    <lineage>
        <taxon>Eukaryota</taxon>
        <taxon>Fungi</taxon>
        <taxon>Dikarya</taxon>
        <taxon>Ascomycota</taxon>
        <taxon>Pezizomycotina</taxon>
        <taxon>Sordariomycetes</taxon>
        <taxon>Hypocreomycetidae</taxon>
        <taxon>Hypocreales</taxon>
        <taxon>Nectriaceae</taxon>
        <taxon>Fusarium</taxon>
        <taxon>Fusarium lateritium species complex</taxon>
    </lineage>
</organism>
<protein>
    <submittedName>
        <fullName evidence="7">Uncharacterized protein</fullName>
    </submittedName>
</protein>
<sequence length="569" mass="63286">MSSELPPGYEFPSYFNCDQVDERCRVEYTLFGDYFNRGACLGMVAAFGSLLFAQAYLGWRLKSWAFVFLLALATCLECMGYAARSAMSWNPWDFTAFMVQNSCLILAPTVLAAAVSITFKHIVLYYGNQGKWSPVRPNLYPHVFVGSDGVSMCIQAVGGALAAATTSNEDQTLTNIGSNIMVAGLVFQVVNMVFCGGLVLIYVWRRRKSLVHQGEGTAAYEFHAAPTGYDTSSAQERRQAKLFVWVIITAYIAIVVRCVYRIPEMSMGWGSELQKNETLFLILDGGMILLATVSLTIFHPAIYFSSMGTPSGRERIQSADGLTHAPSSDVPLCDEHRPSCHRCNRRGDICSFSRNPEPSESPPSMQDESDPSMEYLAGINALYQQWHARPSINETWGQGLELMHHYTEHVGNSLSYRRDVQHVWRVIVPEIAFDNPFLMQIILATSASHKAHLIPAQKERYLGLAVHHQTAGLEGFRVALCNIDSHDWKAIFCFSAMIGLSMYNTASTTPYIIDDDATGHVPLSLTGFIFIRGMRAVMKLLQPRLMESILSPLGNGVWVSNDEIIRASK</sequence>
<feature type="transmembrane region" description="Helical" evidence="6">
    <location>
        <begin position="139"/>
        <end position="164"/>
    </location>
</feature>
<feature type="transmembrane region" description="Helical" evidence="6">
    <location>
        <begin position="176"/>
        <end position="204"/>
    </location>
</feature>
<dbReference type="EMBL" id="JABEXW010000832">
    <property type="protein sequence ID" value="KAF4953930.1"/>
    <property type="molecule type" value="Genomic_DNA"/>
</dbReference>
<keyword evidence="2 6" id="KW-0812">Transmembrane</keyword>
<reference evidence="7" key="2">
    <citation type="submission" date="2020-05" db="EMBL/GenBank/DDBJ databases">
        <authorList>
            <person name="Kim H.-S."/>
            <person name="Proctor R.H."/>
            <person name="Brown D.W."/>
        </authorList>
    </citation>
    <scope>NUCLEOTIDE SEQUENCE</scope>
    <source>
        <strain evidence="7">NRRL 20472</strain>
    </source>
</reference>
<evidence type="ECO:0000256" key="6">
    <source>
        <dbReference type="SAM" id="Phobius"/>
    </source>
</evidence>
<comment type="subcellular location">
    <subcellularLocation>
        <location evidence="1">Membrane</location>
        <topology evidence="1">Multi-pass membrane protein</topology>
    </subcellularLocation>
</comment>
<feature type="transmembrane region" description="Helical" evidence="6">
    <location>
        <begin position="34"/>
        <end position="57"/>
    </location>
</feature>
<accession>A0A8H4WXT3</accession>
<keyword evidence="5" id="KW-0539">Nucleus</keyword>
<dbReference type="Pfam" id="PF11951">
    <property type="entry name" value="Fungal_trans_2"/>
    <property type="match status" value="1"/>
</dbReference>
<feature type="transmembrane region" description="Helical" evidence="6">
    <location>
        <begin position="282"/>
        <end position="305"/>
    </location>
</feature>
<dbReference type="OrthoDB" id="4521223at2759"/>
<evidence type="ECO:0000256" key="2">
    <source>
        <dbReference type="ARBA" id="ARBA00022692"/>
    </source>
</evidence>
<dbReference type="InterPro" id="IPR021858">
    <property type="entry name" value="Fun_TF"/>
</dbReference>